<keyword evidence="1" id="KW-0812">Transmembrane</keyword>
<feature type="transmembrane region" description="Helical" evidence="1">
    <location>
        <begin position="92"/>
        <end position="113"/>
    </location>
</feature>
<gene>
    <name evidence="2" type="ORF">MU846_08760</name>
</gene>
<accession>A0ABT0E7L5</accession>
<dbReference type="InterPro" id="IPR052712">
    <property type="entry name" value="Acid_resist_chaperone_HdeD"/>
</dbReference>
<dbReference type="RefSeq" id="WP_246951766.1">
    <property type="nucleotide sequence ID" value="NZ_JALKII010000005.1"/>
</dbReference>
<dbReference type="PANTHER" id="PTHR34989">
    <property type="entry name" value="PROTEIN HDED"/>
    <property type="match status" value="1"/>
</dbReference>
<reference evidence="2" key="1">
    <citation type="submission" date="2022-04" db="EMBL/GenBank/DDBJ databases">
        <title>Alcanivorax sp. CY1518 draft genome sequence.</title>
        <authorList>
            <person name="Zhao G."/>
            <person name="An M."/>
        </authorList>
    </citation>
    <scope>NUCLEOTIDE SEQUENCE</scope>
    <source>
        <strain evidence="2">CY1518</strain>
    </source>
</reference>
<protein>
    <submittedName>
        <fullName evidence="2">DUF308 domain-containing protein</fullName>
    </submittedName>
</protein>
<feature type="transmembrane region" description="Helical" evidence="1">
    <location>
        <begin position="125"/>
        <end position="148"/>
    </location>
</feature>
<dbReference type="InterPro" id="IPR005325">
    <property type="entry name" value="DUF308_memb"/>
</dbReference>
<sequence>MPTPPFPRPNAGILLLFGAMALLFGAFALVSPLDAAIALAWALGVMALAEGLISIAILFDGQHTLPRGWLVIYSIASLLFGIFTVLNPAATAGILILLLGAWLIIGGLFRIVFATRVRRFIRGEWLIGLSGGLAIVLGALFLSSPIAGLVVTTLWVGVLSVLYGVVQVAAGILLWRRRRAG</sequence>
<keyword evidence="1" id="KW-1133">Transmembrane helix</keyword>
<dbReference type="EMBL" id="JALKII010000005">
    <property type="protein sequence ID" value="MCK0537799.1"/>
    <property type="molecule type" value="Genomic_DNA"/>
</dbReference>
<feature type="transmembrane region" description="Helical" evidence="1">
    <location>
        <begin position="154"/>
        <end position="175"/>
    </location>
</feature>
<proteinExistence type="predicted"/>
<evidence type="ECO:0000313" key="3">
    <source>
        <dbReference type="Proteomes" id="UP001165524"/>
    </source>
</evidence>
<name>A0ABT0E7L5_9GAMM</name>
<feature type="transmembrane region" description="Helical" evidence="1">
    <location>
        <begin position="38"/>
        <end position="59"/>
    </location>
</feature>
<dbReference type="Proteomes" id="UP001165524">
    <property type="component" value="Unassembled WGS sequence"/>
</dbReference>
<organism evidence="2 3">
    <name type="scientific">Alcanivorax quisquiliarum</name>
    <dbReference type="NCBI Taxonomy" id="2933565"/>
    <lineage>
        <taxon>Bacteria</taxon>
        <taxon>Pseudomonadati</taxon>
        <taxon>Pseudomonadota</taxon>
        <taxon>Gammaproteobacteria</taxon>
        <taxon>Oceanospirillales</taxon>
        <taxon>Alcanivoracaceae</taxon>
        <taxon>Alcanivorax</taxon>
    </lineage>
</organism>
<dbReference type="PANTHER" id="PTHR34989:SF1">
    <property type="entry name" value="PROTEIN HDED"/>
    <property type="match status" value="1"/>
</dbReference>
<dbReference type="Pfam" id="PF03729">
    <property type="entry name" value="DUF308"/>
    <property type="match status" value="1"/>
</dbReference>
<evidence type="ECO:0000313" key="2">
    <source>
        <dbReference type="EMBL" id="MCK0537799.1"/>
    </source>
</evidence>
<comment type="caution">
    <text evidence="2">The sequence shown here is derived from an EMBL/GenBank/DDBJ whole genome shotgun (WGS) entry which is preliminary data.</text>
</comment>
<evidence type="ECO:0000256" key="1">
    <source>
        <dbReference type="SAM" id="Phobius"/>
    </source>
</evidence>
<keyword evidence="1" id="KW-0472">Membrane</keyword>
<keyword evidence="3" id="KW-1185">Reference proteome</keyword>
<feature type="transmembrane region" description="Helical" evidence="1">
    <location>
        <begin position="68"/>
        <end position="86"/>
    </location>
</feature>